<accession>A0AAU9LFC0</accession>
<sequence length="292" mass="33177">MVKFGIAVDLFFCFSTVKAKEKKDGLQFTDSVPPIPSHTHRYHCSLSWPRRNGTGNRHGEIEGIDVINRNPRPPISTTMFREWNGERKREGEGWCNPKEIKNHYKERSTSTRSVATKGPRKGQLEQMIDDCLQAKAPVRFLKPKEREREAEREKMGLVSEDRKQEIANFKKNKNKAKDDNEQKSGIRFIGPEGLDLVSLGVVDADKIPKYELTVEDGRKLAKEYGRVLMRKHRARQAAETGLLMCKKEAIEALPEGLGLREAALVPDLTPFPRRGRAQLRGSSDEMRGKVVG</sequence>
<evidence type="ECO:0000313" key="3">
    <source>
        <dbReference type="Proteomes" id="UP001157418"/>
    </source>
</evidence>
<evidence type="ECO:0000256" key="1">
    <source>
        <dbReference type="SAM" id="MobiDB-lite"/>
    </source>
</evidence>
<organism evidence="2 3">
    <name type="scientific">Lactuca virosa</name>
    <dbReference type="NCBI Taxonomy" id="75947"/>
    <lineage>
        <taxon>Eukaryota</taxon>
        <taxon>Viridiplantae</taxon>
        <taxon>Streptophyta</taxon>
        <taxon>Embryophyta</taxon>
        <taxon>Tracheophyta</taxon>
        <taxon>Spermatophyta</taxon>
        <taxon>Magnoliopsida</taxon>
        <taxon>eudicotyledons</taxon>
        <taxon>Gunneridae</taxon>
        <taxon>Pentapetalae</taxon>
        <taxon>asterids</taxon>
        <taxon>campanulids</taxon>
        <taxon>Asterales</taxon>
        <taxon>Asteraceae</taxon>
        <taxon>Cichorioideae</taxon>
        <taxon>Cichorieae</taxon>
        <taxon>Lactucinae</taxon>
        <taxon>Lactuca</taxon>
    </lineage>
</organism>
<feature type="region of interest" description="Disordered" evidence="1">
    <location>
        <begin position="272"/>
        <end position="292"/>
    </location>
</feature>
<dbReference type="PANTHER" id="PTHR13359:SF2">
    <property type="entry name" value="LARGE RIBOSOMAL SUBUNIT PROTEIN ML40"/>
    <property type="match status" value="1"/>
</dbReference>
<proteinExistence type="predicted"/>
<reference evidence="2 3" key="1">
    <citation type="submission" date="2022-01" db="EMBL/GenBank/DDBJ databases">
        <authorList>
            <person name="Xiong W."/>
            <person name="Schranz E."/>
        </authorList>
    </citation>
    <scope>NUCLEOTIDE SEQUENCE [LARGE SCALE GENOMIC DNA]</scope>
</reference>
<protein>
    <submittedName>
        <fullName evidence="2">Uncharacterized protein</fullName>
    </submittedName>
</protein>
<dbReference type="Proteomes" id="UP001157418">
    <property type="component" value="Unassembled WGS sequence"/>
</dbReference>
<comment type="caution">
    <text evidence="2">The sequence shown here is derived from an EMBL/GenBank/DDBJ whole genome shotgun (WGS) entry which is preliminary data.</text>
</comment>
<dbReference type="GO" id="GO:0005762">
    <property type="term" value="C:mitochondrial large ribosomal subunit"/>
    <property type="evidence" value="ECO:0007669"/>
    <property type="project" value="InterPro"/>
</dbReference>
<dbReference type="AlphaFoldDB" id="A0AAU9LFC0"/>
<dbReference type="EMBL" id="CAKMRJ010000001">
    <property type="protein sequence ID" value="CAH1414234.1"/>
    <property type="molecule type" value="Genomic_DNA"/>
</dbReference>
<keyword evidence="3" id="KW-1185">Reference proteome</keyword>
<evidence type="ECO:0000313" key="2">
    <source>
        <dbReference type="EMBL" id="CAH1414234.1"/>
    </source>
</evidence>
<dbReference type="InterPro" id="IPR039145">
    <property type="entry name" value="Ribosomal_mL40_metazoa/plant"/>
</dbReference>
<name>A0AAU9LFC0_9ASTR</name>
<feature type="compositionally biased region" description="Basic and acidic residues" evidence="1">
    <location>
        <begin position="282"/>
        <end position="292"/>
    </location>
</feature>
<gene>
    <name evidence="2" type="ORF">LVIROSA_LOCUS2157</name>
</gene>
<dbReference type="PANTHER" id="PTHR13359">
    <property type="entry name" value="39S RIBOSOMAL PROTEIN L40, MITOCHONDRIAL"/>
    <property type="match status" value="1"/>
</dbReference>